<feature type="non-terminal residue" evidence="1">
    <location>
        <position position="59"/>
    </location>
</feature>
<protein>
    <submittedName>
        <fullName evidence="1">Uncharacterized protein</fullName>
    </submittedName>
</protein>
<reference evidence="2" key="1">
    <citation type="journal article" date="2021" name="BMC Genomics">
        <title>Chromosome-level genome assembly and manually-curated proteome of model necrotroph Parastagonospora nodorum Sn15 reveals a genome-wide trove of candidate effector homologs, and redundancy of virulence-related functions within an accessory chromosome.</title>
        <authorList>
            <person name="Bertazzoni S."/>
            <person name="Jones D.A.B."/>
            <person name="Phan H.T."/>
            <person name="Tan K.-C."/>
            <person name="Hane J.K."/>
        </authorList>
    </citation>
    <scope>NUCLEOTIDE SEQUENCE [LARGE SCALE GENOMIC DNA]</scope>
    <source>
        <strain evidence="2">SN15 / ATCC MYA-4574 / FGSC 10173)</strain>
    </source>
</reference>
<dbReference type="AlphaFoldDB" id="A0A7U2HYY9"/>
<evidence type="ECO:0000313" key="2">
    <source>
        <dbReference type="Proteomes" id="UP000663193"/>
    </source>
</evidence>
<gene>
    <name evidence="1" type="ORF">JI435_302650</name>
</gene>
<organism evidence="1 2">
    <name type="scientific">Phaeosphaeria nodorum (strain SN15 / ATCC MYA-4574 / FGSC 10173)</name>
    <name type="common">Glume blotch fungus</name>
    <name type="synonym">Parastagonospora nodorum</name>
    <dbReference type="NCBI Taxonomy" id="321614"/>
    <lineage>
        <taxon>Eukaryota</taxon>
        <taxon>Fungi</taxon>
        <taxon>Dikarya</taxon>
        <taxon>Ascomycota</taxon>
        <taxon>Pezizomycotina</taxon>
        <taxon>Dothideomycetes</taxon>
        <taxon>Pleosporomycetidae</taxon>
        <taxon>Pleosporales</taxon>
        <taxon>Pleosporineae</taxon>
        <taxon>Phaeosphaeriaceae</taxon>
        <taxon>Parastagonospora</taxon>
    </lineage>
</organism>
<accession>A0A7U2HYY9</accession>
<dbReference type="EMBL" id="CP069025">
    <property type="protein sequence ID" value="QRC93252.1"/>
    <property type="molecule type" value="Genomic_DNA"/>
</dbReference>
<dbReference type="Proteomes" id="UP000663193">
    <property type="component" value="Chromosome 3"/>
</dbReference>
<sequence length="59" mass="6665">EDDTRSAPRSPRQIMRTGLGKYSQIMQMPRHSSKGQFTSLKIQNDITRATYTVPHSAST</sequence>
<dbReference type="VEuPathDB" id="FungiDB:JI435_302650"/>
<proteinExistence type="predicted"/>
<keyword evidence="2" id="KW-1185">Reference proteome</keyword>
<evidence type="ECO:0000313" key="1">
    <source>
        <dbReference type="EMBL" id="QRC93252.1"/>
    </source>
</evidence>
<name>A0A7U2HYY9_PHANO</name>